<dbReference type="PANTHER" id="PTHR42861">
    <property type="entry name" value="CALCIUM-TRANSPORTING ATPASE"/>
    <property type="match status" value="1"/>
</dbReference>
<feature type="transmembrane region" description="Helical" evidence="1">
    <location>
        <begin position="91"/>
        <end position="110"/>
    </location>
</feature>
<dbReference type="SUPFAM" id="SSF81653">
    <property type="entry name" value="Calcium ATPase, transduction domain A"/>
    <property type="match status" value="1"/>
</dbReference>
<dbReference type="Proteomes" id="UP001479436">
    <property type="component" value="Unassembled WGS sequence"/>
</dbReference>
<proteinExistence type="predicted"/>
<protein>
    <recommendedName>
        <fullName evidence="2">Cation-transporting P-type ATPase N-terminal domain-containing protein</fullName>
    </recommendedName>
</protein>
<keyword evidence="1" id="KW-0472">Membrane</keyword>
<dbReference type="InterPro" id="IPR023298">
    <property type="entry name" value="ATPase_P-typ_TM_dom_sf"/>
</dbReference>
<gene>
    <name evidence="3" type="ORF">K7432_014990</name>
</gene>
<keyword evidence="1" id="KW-0812">Transmembrane</keyword>
<comment type="caution">
    <text evidence="3">The sequence shown here is derived from an EMBL/GenBank/DDBJ whole genome shotgun (WGS) entry which is preliminary data.</text>
</comment>
<dbReference type="Gene3D" id="2.70.150.10">
    <property type="entry name" value="Calcium-transporting ATPase, cytoplasmic transduction domain A"/>
    <property type="match status" value="1"/>
</dbReference>
<dbReference type="Gene3D" id="1.20.1110.10">
    <property type="entry name" value="Calcium-transporting ATPase, transmembrane domain"/>
    <property type="match status" value="1"/>
</dbReference>
<feature type="transmembrane region" description="Helical" evidence="1">
    <location>
        <begin position="67"/>
        <end position="85"/>
    </location>
</feature>
<dbReference type="SUPFAM" id="SSF81665">
    <property type="entry name" value="Calcium ATPase, transmembrane domain M"/>
    <property type="match status" value="1"/>
</dbReference>
<dbReference type="InterPro" id="IPR008250">
    <property type="entry name" value="ATPase_P-typ_transduc_dom_A_sf"/>
</dbReference>
<evidence type="ECO:0000313" key="3">
    <source>
        <dbReference type="EMBL" id="KAK9686877.1"/>
    </source>
</evidence>
<evidence type="ECO:0000256" key="1">
    <source>
        <dbReference type="SAM" id="Phobius"/>
    </source>
</evidence>
<feature type="domain" description="Cation-transporting P-type ATPase N-terminal" evidence="2">
    <location>
        <begin position="13"/>
        <end position="87"/>
    </location>
</feature>
<reference evidence="3 4" key="1">
    <citation type="submission" date="2023-04" db="EMBL/GenBank/DDBJ databases">
        <title>Genome of Basidiobolus ranarum AG-B5.</title>
        <authorList>
            <person name="Stajich J.E."/>
            <person name="Carter-House D."/>
            <person name="Gryganskyi A."/>
        </authorList>
    </citation>
    <scope>NUCLEOTIDE SEQUENCE [LARGE SCALE GENOMIC DNA]</scope>
    <source>
        <strain evidence="3 4">AG-B5</strain>
    </source>
</reference>
<accession>A0ABR2VNP0</accession>
<evidence type="ECO:0000313" key="4">
    <source>
        <dbReference type="Proteomes" id="UP001479436"/>
    </source>
</evidence>
<dbReference type="Pfam" id="PF00690">
    <property type="entry name" value="Cation_ATPase_N"/>
    <property type="match status" value="1"/>
</dbReference>
<keyword evidence="1" id="KW-1133">Transmembrane helix</keyword>
<dbReference type="SMART" id="SM00831">
    <property type="entry name" value="Cation_ATPase_N"/>
    <property type="match status" value="1"/>
</dbReference>
<name>A0ABR2VNP0_9FUNG</name>
<dbReference type="InterPro" id="IPR004014">
    <property type="entry name" value="ATPase_P-typ_cation-transptr_N"/>
</dbReference>
<dbReference type="InterPro" id="IPR059000">
    <property type="entry name" value="ATPase_P-type_domA"/>
</dbReference>
<evidence type="ECO:0000259" key="2">
    <source>
        <dbReference type="SMART" id="SM00831"/>
    </source>
</evidence>
<sequence>MPDSTTIPEVCTPYHTYDIEYVAKVLSTDIEKGLNSQQVIERFQEYGSNQISGNGGVSPWKVLFRQIANALTIVLVAAMAIAFSAKDWVEGAVIGVVIVTNASIGFFQEYRAEKTMDSLRKMSSPTSRVIRDGNLVHIPTTNLVPGDLLLFENGDVVGGDARLIEQFNLEVDEALLTGESLPVPKYHCH</sequence>
<organism evidence="3 4">
    <name type="scientific">Basidiobolus ranarum</name>
    <dbReference type="NCBI Taxonomy" id="34480"/>
    <lineage>
        <taxon>Eukaryota</taxon>
        <taxon>Fungi</taxon>
        <taxon>Fungi incertae sedis</taxon>
        <taxon>Zoopagomycota</taxon>
        <taxon>Entomophthoromycotina</taxon>
        <taxon>Basidiobolomycetes</taxon>
        <taxon>Basidiobolales</taxon>
        <taxon>Basidiobolaceae</taxon>
        <taxon>Basidiobolus</taxon>
    </lineage>
</organism>
<keyword evidence="4" id="KW-1185">Reference proteome</keyword>
<dbReference type="EMBL" id="JASJQH010008755">
    <property type="protein sequence ID" value="KAK9686877.1"/>
    <property type="molecule type" value="Genomic_DNA"/>
</dbReference>
<dbReference type="Pfam" id="PF00122">
    <property type="entry name" value="E1-E2_ATPase"/>
    <property type="match status" value="1"/>
</dbReference>